<dbReference type="EMBL" id="CAJVPY010005498">
    <property type="protein sequence ID" value="CAG8644359.1"/>
    <property type="molecule type" value="Genomic_DNA"/>
</dbReference>
<reference evidence="1" key="1">
    <citation type="submission" date="2021-06" db="EMBL/GenBank/DDBJ databases">
        <authorList>
            <person name="Kallberg Y."/>
            <person name="Tangrot J."/>
            <person name="Rosling A."/>
        </authorList>
    </citation>
    <scope>NUCLEOTIDE SEQUENCE</scope>
    <source>
        <strain evidence="1">MA453B</strain>
    </source>
</reference>
<protein>
    <submittedName>
        <fullName evidence="1">17531_t:CDS:1</fullName>
    </submittedName>
</protein>
<evidence type="ECO:0000313" key="2">
    <source>
        <dbReference type="Proteomes" id="UP000789405"/>
    </source>
</evidence>
<dbReference type="AlphaFoldDB" id="A0A9N9DQF0"/>
<organism evidence="1 2">
    <name type="scientific">Dentiscutata erythropus</name>
    <dbReference type="NCBI Taxonomy" id="1348616"/>
    <lineage>
        <taxon>Eukaryota</taxon>
        <taxon>Fungi</taxon>
        <taxon>Fungi incertae sedis</taxon>
        <taxon>Mucoromycota</taxon>
        <taxon>Glomeromycotina</taxon>
        <taxon>Glomeromycetes</taxon>
        <taxon>Diversisporales</taxon>
        <taxon>Gigasporaceae</taxon>
        <taxon>Dentiscutata</taxon>
    </lineage>
</organism>
<comment type="caution">
    <text evidence="1">The sequence shown here is derived from an EMBL/GenBank/DDBJ whole genome shotgun (WGS) entry which is preliminary data.</text>
</comment>
<sequence length="39" mass="4483">MSAGLNYKNYTAQSLKNSVIVCKSNLKMERQLSKKFVFL</sequence>
<keyword evidence="2" id="KW-1185">Reference proteome</keyword>
<accession>A0A9N9DQF0</accession>
<evidence type="ECO:0000313" key="1">
    <source>
        <dbReference type="EMBL" id="CAG8644359.1"/>
    </source>
</evidence>
<gene>
    <name evidence="1" type="ORF">DERYTH_LOCUS9833</name>
</gene>
<name>A0A9N9DQF0_9GLOM</name>
<proteinExistence type="predicted"/>
<dbReference type="Proteomes" id="UP000789405">
    <property type="component" value="Unassembled WGS sequence"/>
</dbReference>